<gene>
    <name evidence="11" type="ORF">JNB85_01595</name>
</gene>
<dbReference type="Gene3D" id="3.30.450.20">
    <property type="entry name" value="PAS domain"/>
    <property type="match status" value="1"/>
</dbReference>
<dbReference type="PANTHER" id="PTHR43065:SF10">
    <property type="entry name" value="PEROXIDE STRESS-ACTIVATED HISTIDINE KINASE MAK3"/>
    <property type="match status" value="1"/>
</dbReference>
<dbReference type="SMART" id="SM00387">
    <property type="entry name" value="HATPase_c"/>
    <property type="match status" value="1"/>
</dbReference>
<dbReference type="Pfam" id="PF00512">
    <property type="entry name" value="HisKA"/>
    <property type="match status" value="1"/>
</dbReference>
<accession>A0ABS7GN07</accession>
<dbReference type="Gene3D" id="3.30.565.10">
    <property type="entry name" value="Histidine kinase-like ATPase, C-terminal domain"/>
    <property type="match status" value="1"/>
</dbReference>
<dbReference type="InterPro" id="IPR003594">
    <property type="entry name" value="HATPase_dom"/>
</dbReference>
<comment type="catalytic activity">
    <reaction evidence="1">
        <text>ATP + protein L-histidine = ADP + protein N-phospho-L-histidine.</text>
        <dbReference type="EC" id="2.7.13.3"/>
    </reaction>
</comment>
<dbReference type="SUPFAM" id="SSF55785">
    <property type="entry name" value="PYP-like sensor domain (PAS domain)"/>
    <property type="match status" value="1"/>
</dbReference>
<feature type="transmembrane region" description="Helical" evidence="9">
    <location>
        <begin position="20"/>
        <end position="36"/>
    </location>
</feature>
<dbReference type="InterPro" id="IPR036097">
    <property type="entry name" value="HisK_dim/P_sf"/>
</dbReference>
<feature type="transmembrane region" description="Helical" evidence="9">
    <location>
        <begin position="93"/>
        <end position="112"/>
    </location>
</feature>
<comment type="caution">
    <text evidence="11">The sequence shown here is derived from an EMBL/GenBank/DDBJ whole genome shotgun (WGS) entry which is preliminary data.</text>
</comment>
<keyword evidence="7" id="KW-0067">ATP-binding</keyword>
<keyword evidence="8" id="KW-0902">Two-component regulatory system</keyword>
<dbReference type="PANTHER" id="PTHR43065">
    <property type="entry name" value="SENSOR HISTIDINE KINASE"/>
    <property type="match status" value="1"/>
</dbReference>
<dbReference type="CDD" id="cd00082">
    <property type="entry name" value="HisKA"/>
    <property type="match status" value="1"/>
</dbReference>
<evidence type="ECO:0000256" key="9">
    <source>
        <dbReference type="SAM" id="Phobius"/>
    </source>
</evidence>
<sequence length="527" mass="57573">MGLGVLLNQRASHDSLPHDLVLALGAATLCVCVFYIDSFTNIESAIAVLYVVVLMMSSPILNGSGLALLVVWCTCLTLFSFVYGHGTSSDISVVVRLIVSLSALYLTFGLLVKNDASRIALFRANSNLQASEARYRAIFEQSRIALWERDYTGLREFVLQLKEEGVEDLRSYCAENPAVFPQATALIKTIDANRAAMELIDATGITNASAIVHDFIAPDDNAFLELMTTIFEGRRFFEGKGTITTRAGRVRHVLISLAFPERSEDFNRVVVGMIDITEREIAEKALAEARADLMGALRLSAVGALTASLAHELNQPLGAIVMNAQTLDRWIDRTPPDIESAKRSIDRIVRDAQRASNIIGNTRSKIRNQPPLLENFCLATMVEETRALMEYELRSAGVNMEIAVRNRIPPVFGSRIELQQVLINLVTNSIQAFEGSQASRRSIKVDVEQEASNVLISVTDNGPGISQAVRDKLFTPFQTTKKNGTGIGLSICRSAMEALGGGLKVATEGDVGASFQMRIPLRASYVG</sequence>
<protein>
    <recommendedName>
        <fullName evidence="2">histidine kinase</fullName>
        <ecNumber evidence="2">2.7.13.3</ecNumber>
    </recommendedName>
</protein>
<feature type="transmembrane region" description="Helical" evidence="9">
    <location>
        <begin position="48"/>
        <end position="81"/>
    </location>
</feature>
<dbReference type="PRINTS" id="PR00344">
    <property type="entry name" value="BCTRLSENSOR"/>
</dbReference>
<reference evidence="11 12" key="1">
    <citation type="journal article" date="2021" name="MBio">
        <title>Poor Competitiveness of Bradyrhizobium in Pigeon Pea Root Colonization in Indian Soils.</title>
        <authorList>
            <person name="Chalasani D."/>
            <person name="Basu A."/>
            <person name="Pullabhotla S.V.S.R.N."/>
            <person name="Jorrin B."/>
            <person name="Neal A.L."/>
            <person name="Poole P.S."/>
            <person name="Podile A.R."/>
            <person name="Tkacz A."/>
        </authorList>
    </citation>
    <scope>NUCLEOTIDE SEQUENCE [LARGE SCALE GENOMIC DNA]</scope>
    <source>
        <strain evidence="11 12">HU56</strain>
    </source>
</reference>
<dbReference type="InterPro" id="IPR004358">
    <property type="entry name" value="Sig_transdc_His_kin-like_C"/>
</dbReference>
<keyword evidence="9" id="KW-0472">Membrane</keyword>
<dbReference type="SUPFAM" id="SSF47384">
    <property type="entry name" value="Homodimeric domain of signal transducing histidine kinase"/>
    <property type="match status" value="1"/>
</dbReference>
<keyword evidence="12" id="KW-1185">Reference proteome</keyword>
<evidence type="ECO:0000313" key="11">
    <source>
        <dbReference type="EMBL" id="MBW9051102.1"/>
    </source>
</evidence>
<dbReference type="PROSITE" id="PS50109">
    <property type="entry name" value="HIS_KIN"/>
    <property type="match status" value="1"/>
</dbReference>
<dbReference type="SUPFAM" id="SSF55874">
    <property type="entry name" value="ATPase domain of HSP90 chaperone/DNA topoisomerase II/histidine kinase"/>
    <property type="match status" value="1"/>
</dbReference>
<evidence type="ECO:0000256" key="8">
    <source>
        <dbReference type="ARBA" id="ARBA00023012"/>
    </source>
</evidence>
<name>A0ABS7GN07_9HYPH</name>
<evidence type="ECO:0000256" key="7">
    <source>
        <dbReference type="ARBA" id="ARBA00022840"/>
    </source>
</evidence>
<evidence type="ECO:0000256" key="5">
    <source>
        <dbReference type="ARBA" id="ARBA00022741"/>
    </source>
</evidence>
<dbReference type="Pfam" id="PF02518">
    <property type="entry name" value="HATPase_c"/>
    <property type="match status" value="1"/>
</dbReference>
<dbReference type="SMART" id="SM00388">
    <property type="entry name" value="HisKA"/>
    <property type="match status" value="1"/>
</dbReference>
<dbReference type="RefSeq" id="WP_220332641.1">
    <property type="nucleotide sequence ID" value="NZ_JAEUAK010000001.1"/>
</dbReference>
<dbReference type="Gene3D" id="1.10.287.130">
    <property type="match status" value="1"/>
</dbReference>
<organism evidence="11 12">
    <name type="scientific">Rhizobium mesosinicum</name>
    <dbReference type="NCBI Taxonomy" id="335017"/>
    <lineage>
        <taxon>Bacteria</taxon>
        <taxon>Pseudomonadati</taxon>
        <taxon>Pseudomonadota</taxon>
        <taxon>Alphaproteobacteria</taxon>
        <taxon>Hyphomicrobiales</taxon>
        <taxon>Rhizobiaceae</taxon>
        <taxon>Rhizobium/Agrobacterium group</taxon>
        <taxon>Rhizobium</taxon>
    </lineage>
</organism>
<dbReference type="EC" id="2.7.13.3" evidence="2"/>
<dbReference type="Proteomes" id="UP000717752">
    <property type="component" value="Unassembled WGS sequence"/>
</dbReference>
<evidence type="ECO:0000256" key="4">
    <source>
        <dbReference type="ARBA" id="ARBA00022679"/>
    </source>
</evidence>
<keyword evidence="6" id="KW-0418">Kinase</keyword>
<keyword evidence="9" id="KW-1133">Transmembrane helix</keyword>
<evidence type="ECO:0000256" key="3">
    <source>
        <dbReference type="ARBA" id="ARBA00022553"/>
    </source>
</evidence>
<feature type="domain" description="Histidine kinase" evidence="10">
    <location>
        <begin position="308"/>
        <end position="523"/>
    </location>
</feature>
<keyword evidence="4" id="KW-0808">Transferase</keyword>
<evidence type="ECO:0000256" key="2">
    <source>
        <dbReference type="ARBA" id="ARBA00012438"/>
    </source>
</evidence>
<evidence type="ECO:0000256" key="6">
    <source>
        <dbReference type="ARBA" id="ARBA00022777"/>
    </source>
</evidence>
<keyword evidence="9" id="KW-0812">Transmembrane</keyword>
<dbReference type="InterPro" id="IPR035965">
    <property type="entry name" value="PAS-like_dom_sf"/>
</dbReference>
<dbReference type="InterPro" id="IPR005467">
    <property type="entry name" value="His_kinase_dom"/>
</dbReference>
<keyword evidence="5" id="KW-0547">Nucleotide-binding</keyword>
<dbReference type="InterPro" id="IPR003661">
    <property type="entry name" value="HisK_dim/P_dom"/>
</dbReference>
<evidence type="ECO:0000259" key="10">
    <source>
        <dbReference type="PROSITE" id="PS50109"/>
    </source>
</evidence>
<dbReference type="InterPro" id="IPR036890">
    <property type="entry name" value="HATPase_C_sf"/>
</dbReference>
<evidence type="ECO:0000256" key="1">
    <source>
        <dbReference type="ARBA" id="ARBA00000085"/>
    </source>
</evidence>
<dbReference type="EMBL" id="JAEUAK010000001">
    <property type="protein sequence ID" value="MBW9051102.1"/>
    <property type="molecule type" value="Genomic_DNA"/>
</dbReference>
<proteinExistence type="predicted"/>
<keyword evidence="3" id="KW-0597">Phosphoprotein</keyword>
<evidence type="ECO:0000313" key="12">
    <source>
        <dbReference type="Proteomes" id="UP000717752"/>
    </source>
</evidence>